<organism evidence="1 2">
    <name type="scientific">Trifolium pratense</name>
    <name type="common">Red clover</name>
    <dbReference type="NCBI Taxonomy" id="57577"/>
    <lineage>
        <taxon>Eukaryota</taxon>
        <taxon>Viridiplantae</taxon>
        <taxon>Streptophyta</taxon>
        <taxon>Embryophyta</taxon>
        <taxon>Tracheophyta</taxon>
        <taxon>Spermatophyta</taxon>
        <taxon>Magnoliopsida</taxon>
        <taxon>eudicotyledons</taxon>
        <taxon>Gunneridae</taxon>
        <taxon>Pentapetalae</taxon>
        <taxon>rosids</taxon>
        <taxon>fabids</taxon>
        <taxon>Fabales</taxon>
        <taxon>Fabaceae</taxon>
        <taxon>Papilionoideae</taxon>
        <taxon>50 kb inversion clade</taxon>
        <taxon>NPAAA clade</taxon>
        <taxon>Hologalegina</taxon>
        <taxon>IRL clade</taxon>
        <taxon>Trifolieae</taxon>
        <taxon>Trifolium</taxon>
    </lineage>
</organism>
<evidence type="ECO:0000313" key="1">
    <source>
        <dbReference type="EMBL" id="PNX82923.1"/>
    </source>
</evidence>
<dbReference type="EMBL" id="ASHM01042983">
    <property type="protein sequence ID" value="PNX82923.1"/>
    <property type="molecule type" value="Genomic_DNA"/>
</dbReference>
<gene>
    <name evidence="1" type="ORF">L195_g038960</name>
</gene>
<protein>
    <submittedName>
        <fullName evidence="1">Uncharacterized protein</fullName>
    </submittedName>
</protein>
<accession>A0A2K3LWM5</accession>
<sequence>MQGCCHRFYAPILLLSHNNEDTVG</sequence>
<evidence type="ECO:0000313" key="2">
    <source>
        <dbReference type="Proteomes" id="UP000236291"/>
    </source>
</evidence>
<reference evidence="1 2" key="2">
    <citation type="journal article" date="2017" name="Front. Plant Sci.">
        <title>Gene Classification and Mining of Molecular Markers Useful in Red Clover (Trifolium pratense) Breeding.</title>
        <authorList>
            <person name="Istvanek J."/>
            <person name="Dluhosova J."/>
            <person name="Dluhos P."/>
            <person name="Patkova L."/>
            <person name="Nedelnik J."/>
            <person name="Repkova J."/>
        </authorList>
    </citation>
    <scope>NUCLEOTIDE SEQUENCE [LARGE SCALE GENOMIC DNA]</scope>
    <source>
        <strain evidence="2">cv. Tatra</strain>
        <tissue evidence="1">Young leaves</tissue>
    </source>
</reference>
<feature type="non-terminal residue" evidence="1">
    <location>
        <position position="24"/>
    </location>
</feature>
<proteinExistence type="predicted"/>
<dbReference type="Proteomes" id="UP000236291">
    <property type="component" value="Unassembled WGS sequence"/>
</dbReference>
<reference evidence="1 2" key="1">
    <citation type="journal article" date="2014" name="Am. J. Bot.">
        <title>Genome assembly and annotation for red clover (Trifolium pratense; Fabaceae).</title>
        <authorList>
            <person name="Istvanek J."/>
            <person name="Jaros M."/>
            <person name="Krenek A."/>
            <person name="Repkova J."/>
        </authorList>
    </citation>
    <scope>NUCLEOTIDE SEQUENCE [LARGE SCALE GENOMIC DNA]</scope>
    <source>
        <strain evidence="2">cv. Tatra</strain>
        <tissue evidence="1">Young leaves</tissue>
    </source>
</reference>
<dbReference type="AlphaFoldDB" id="A0A2K3LWM5"/>
<comment type="caution">
    <text evidence="1">The sequence shown here is derived from an EMBL/GenBank/DDBJ whole genome shotgun (WGS) entry which is preliminary data.</text>
</comment>
<name>A0A2K3LWM5_TRIPR</name>